<evidence type="ECO:0000313" key="1">
    <source>
        <dbReference type="EMBL" id="KAJ5314977.1"/>
    </source>
</evidence>
<sequence>MFTFENYLADCFKVSNTRPDESIATGSVADSVIENKAVEQTLDVNQRDSPLPTPIPSIEIIKRAPNLQEESAGGLFGPGRLITGGYLASPRAATEGLVSRRELMGMSPLRVPVTLGQLNAPAGLLQKNDVVQHPKAHSGSNMLATYFLVTSSESDNPQEPVCVPFEFFHDADDFLNKMEDKAGATVSKQLYSEMACLNRCYAVVHLNWSGVSFMIRRGKPDLQALENRVICAWNAKDEGTLNMIEFEIGVTLKPNL</sequence>
<reference evidence="1" key="1">
    <citation type="submission" date="2022-12" db="EMBL/GenBank/DDBJ databases">
        <authorList>
            <person name="Petersen C."/>
        </authorList>
    </citation>
    <scope>NUCLEOTIDE SEQUENCE</scope>
    <source>
        <strain evidence="1">IBT 21472</strain>
    </source>
</reference>
<reference evidence="1" key="2">
    <citation type="journal article" date="2023" name="IMA Fungus">
        <title>Comparative genomic study of the Penicillium genus elucidates a diverse pangenome and 15 lateral gene transfer events.</title>
        <authorList>
            <person name="Petersen C."/>
            <person name="Sorensen T."/>
            <person name="Nielsen M.R."/>
            <person name="Sondergaard T.E."/>
            <person name="Sorensen J.L."/>
            <person name="Fitzpatrick D.A."/>
            <person name="Frisvad J.C."/>
            <person name="Nielsen K.L."/>
        </authorList>
    </citation>
    <scope>NUCLEOTIDE SEQUENCE</scope>
    <source>
        <strain evidence="1">IBT 21472</strain>
    </source>
</reference>
<name>A0A9W9PY46_9EURO</name>
<keyword evidence="2" id="KW-1185">Reference proteome</keyword>
<accession>A0A9W9PY46</accession>
<dbReference type="AlphaFoldDB" id="A0A9W9PY46"/>
<dbReference type="EMBL" id="JAPZBO010000005">
    <property type="protein sequence ID" value="KAJ5314977.1"/>
    <property type="molecule type" value="Genomic_DNA"/>
</dbReference>
<evidence type="ECO:0000313" key="2">
    <source>
        <dbReference type="Proteomes" id="UP001147746"/>
    </source>
</evidence>
<proteinExistence type="predicted"/>
<comment type="caution">
    <text evidence="1">The sequence shown here is derived from an EMBL/GenBank/DDBJ whole genome shotgun (WGS) entry which is preliminary data.</text>
</comment>
<protein>
    <submittedName>
        <fullName evidence="1">Uncharacterized protein</fullName>
    </submittedName>
</protein>
<dbReference type="Proteomes" id="UP001147746">
    <property type="component" value="Unassembled WGS sequence"/>
</dbReference>
<gene>
    <name evidence="1" type="ORF">N7476_005284</name>
</gene>
<organism evidence="1 2">
    <name type="scientific">Penicillium atrosanguineum</name>
    <dbReference type="NCBI Taxonomy" id="1132637"/>
    <lineage>
        <taxon>Eukaryota</taxon>
        <taxon>Fungi</taxon>
        <taxon>Dikarya</taxon>
        <taxon>Ascomycota</taxon>
        <taxon>Pezizomycotina</taxon>
        <taxon>Eurotiomycetes</taxon>
        <taxon>Eurotiomycetidae</taxon>
        <taxon>Eurotiales</taxon>
        <taxon>Aspergillaceae</taxon>
        <taxon>Penicillium</taxon>
    </lineage>
</organism>